<comment type="caution">
    <text evidence="2">The sequence shown here is derived from an EMBL/GenBank/DDBJ whole genome shotgun (WGS) entry which is preliminary data.</text>
</comment>
<dbReference type="EMBL" id="AYSA01000208">
    <property type="protein sequence ID" value="ESZ95133.1"/>
    <property type="molecule type" value="Genomic_DNA"/>
</dbReference>
<dbReference type="Proteomes" id="UP000019487">
    <property type="component" value="Unassembled WGS sequence"/>
</dbReference>
<dbReference type="HOGENOM" id="CLU_683631_0_0_1"/>
<feature type="compositionally biased region" description="Basic and acidic residues" evidence="1">
    <location>
        <begin position="14"/>
        <end position="30"/>
    </location>
</feature>
<organism evidence="2 3">
    <name type="scientific">Sclerotinia borealis (strain F-4128)</name>
    <dbReference type="NCBI Taxonomy" id="1432307"/>
    <lineage>
        <taxon>Eukaryota</taxon>
        <taxon>Fungi</taxon>
        <taxon>Dikarya</taxon>
        <taxon>Ascomycota</taxon>
        <taxon>Pezizomycotina</taxon>
        <taxon>Leotiomycetes</taxon>
        <taxon>Helotiales</taxon>
        <taxon>Sclerotiniaceae</taxon>
        <taxon>Sclerotinia</taxon>
    </lineage>
</organism>
<keyword evidence="3" id="KW-1185">Reference proteome</keyword>
<evidence type="ECO:0000256" key="1">
    <source>
        <dbReference type="SAM" id="MobiDB-lite"/>
    </source>
</evidence>
<accession>W9CGQ2</accession>
<protein>
    <submittedName>
        <fullName evidence="2">Uncharacterized protein</fullName>
    </submittedName>
</protein>
<sequence length="403" mass="47241">MSESVDQVPAPPSTKEEETIKPITEREKERMRDEAVELMAQYKKDYNKQRGRHLDLSCADFLFHVTMPDGAPPTVNYIDTAENLRAQIDSIMRVFKYMDTAPCYEEHRTNRFHVYRPPEEYIRDAEWMKKTLGESVEDALDISTGSLINTDICVCFPTYIMGTGLQSRDTPQSKREGRVLRLKSLHEFMMWGSPLDQMALGIEEGPLPYKSEDDEIGDLLKMILRGLEIFWHIPVDRNIHKRLGGTHMWPHLIGEWFLDAMRECIECWPTVKEEEETMIPMRILLRHYAIRILTQFDLMIAMIPITVEDPSTVEEPTTPTSHKNVAQKSQRYQEELGELLLSRRWRRIYWEQFYGVEVYGARSNRDRMICRMNRESWTNKYSTLSTLSAAESDIRTLHSLFMT</sequence>
<proteinExistence type="predicted"/>
<name>W9CGQ2_SCLBF</name>
<evidence type="ECO:0000313" key="3">
    <source>
        <dbReference type="Proteomes" id="UP000019487"/>
    </source>
</evidence>
<evidence type="ECO:0000313" key="2">
    <source>
        <dbReference type="EMBL" id="ESZ95133.1"/>
    </source>
</evidence>
<feature type="region of interest" description="Disordered" evidence="1">
    <location>
        <begin position="1"/>
        <end position="30"/>
    </location>
</feature>
<reference evidence="2 3" key="1">
    <citation type="journal article" date="2014" name="Genome Announc.">
        <title>Draft genome sequence of Sclerotinia borealis, a psychrophilic plant pathogenic fungus.</title>
        <authorList>
            <person name="Mardanov A.V."/>
            <person name="Beletsky A.V."/>
            <person name="Kadnikov V.V."/>
            <person name="Ignatov A.N."/>
            <person name="Ravin N.V."/>
        </authorList>
    </citation>
    <scope>NUCLEOTIDE SEQUENCE [LARGE SCALE GENOMIC DNA]</scope>
    <source>
        <strain evidence="3">F-4157</strain>
    </source>
</reference>
<dbReference type="AlphaFoldDB" id="W9CGQ2"/>
<gene>
    <name evidence="2" type="ORF">SBOR_4500</name>
</gene>